<dbReference type="STRING" id="76728.AQ490_14240"/>
<accession>A0A0T6LVX3</accession>
<dbReference type="Proteomes" id="UP000050867">
    <property type="component" value="Unassembled WGS sequence"/>
</dbReference>
<protein>
    <submittedName>
        <fullName evidence="1">Uncharacterized protein</fullName>
    </submittedName>
</protein>
<dbReference type="AlphaFoldDB" id="A0A0T6LVX3"/>
<comment type="caution">
    <text evidence="1">The sequence shown here is derived from an EMBL/GenBank/DDBJ whole genome shotgun (WGS) entry which is preliminary data.</text>
</comment>
<name>A0A0T6LVX3_WENVI</name>
<reference evidence="1 2" key="1">
    <citation type="submission" date="2015-10" db="EMBL/GenBank/DDBJ databases">
        <title>Draft genome sequence of pyrrolomycin-producing Streptomyces vitaminophilus.</title>
        <authorList>
            <person name="Graham D.E."/>
            <person name="Mahan K.M."/>
            <person name="Klingeman D.M."/>
            <person name="Hettich R.L."/>
            <person name="Parry R.J."/>
        </authorList>
    </citation>
    <scope>NUCLEOTIDE SEQUENCE [LARGE SCALE GENOMIC DNA]</scope>
    <source>
        <strain evidence="1 2">ATCC 31673</strain>
    </source>
</reference>
<dbReference type="RefSeq" id="WP_026219874.1">
    <property type="nucleotide sequence ID" value="NZ_LLZU01000005.1"/>
</dbReference>
<evidence type="ECO:0000313" key="2">
    <source>
        <dbReference type="Proteomes" id="UP000050867"/>
    </source>
</evidence>
<evidence type="ECO:0000313" key="1">
    <source>
        <dbReference type="EMBL" id="KRV50270.1"/>
    </source>
</evidence>
<sequence length="63" mass="6943">MPWTIMYVGLALAGLAVLSWLGLRVLAEVRNLTEQLRRAMHATRAASEELDEAVAPLAARRRG</sequence>
<gene>
    <name evidence="1" type="ORF">AQ490_14240</name>
</gene>
<organism evidence="1 2">
    <name type="scientific">Wenjunlia vitaminophila</name>
    <name type="common">Streptomyces vitaminophilus</name>
    <dbReference type="NCBI Taxonomy" id="76728"/>
    <lineage>
        <taxon>Bacteria</taxon>
        <taxon>Bacillati</taxon>
        <taxon>Actinomycetota</taxon>
        <taxon>Actinomycetes</taxon>
        <taxon>Kitasatosporales</taxon>
        <taxon>Streptomycetaceae</taxon>
        <taxon>Wenjunlia</taxon>
    </lineage>
</organism>
<dbReference type="EMBL" id="LLZU01000005">
    <property type="protein sequence ID" value="KRV50270.1"/>
    <property type="molecule type" value="Genomic_DNA"/>
</dbReference>
<keyword evidence="2" id="KW-1185">Reference proteome</keyword>
<proteinExistence type="predicted"/>